<accession>A0AA47MCN3</accession>
<protein>
    <recommendedName>
        <fullName evidence="3">Leucine-rich repeat-containing protein 14</fullName>
    </recommendedName>
</protein>
<feature type="region of interest" description="Disordered" evidence="7">
    <location>
        <begin position="161"/>
        <end position="232"/>
    </location>
</feature>
<comment type="caution">
    <text evidence="8">The sequence shown here is derived from an EMBL/GenBank/DDBJ whole genome shotgun (WGS) entry which is preliminary data.</text>
</comment>
<dbReference type="PANTHER" id="PTHR14224:SF9">
    <property type="entry name" value="LEUCINE-RICH REPEAT-CONTAINING PROTEIN 14"/>
    <property type="match status" value="1"/>
</dbReference>
<comment type="similarity">
    <text evidence="2">Belongs to the PRAME family. LRRC14 subfamily.</text>
</comment>
<dbReference type="InterPro" id="IPR001611">
    <property type="entry name" value="Leu-rich_rpt"/>
</dbReference>
<sequence>MVLSLVDLCAQEVVRDHSSSPSWLRCVPRELYDALLRAAFSGCRPLAVGELVQRWPERRLRVSGERSGTGSGGTQPPNRLCIQALLLAVVRGLADHRCVLQFLDLCGLQRDAGGDPMGGWSLTVAICSMLGQARAGMQARGEALGARGEGERKRVLAMAREGEGVKRERAPRKREREGEVVMETSSEGEGVARTEEEKAVGVRRRMEQERRRGGGGVGGGGEGSGREESGAGSEEVLLQVRADLFVNARSWERVRTALSSPGPLRLTCRFLRVEELTVSKTRRLLELLPAPGLRGVDLRYSTLGMEGLSQLLPLLSSFPALGSLRLHYCHLDLRGSVTGQEEVLKKVALGLAQLPELRRLSLTALRLPGHLRLLLSSLARPLQVLELPYLSLSSADLAFLSCSHHASSLQRLDLSENRLDASSLPSIRRLLSQASSSLQHLTLCGCSLTDGLLGALLPSLTCCRALKSLSLALNPVSRAGLTQLVSCALGMASLRHLLYPSPLEEYQPGLPELPSSAQLLDWPLDELQDFTATATHLHSLARDRGRTDLVLTYDLLNYHHDLLD</sequence>
<evidence type="ECO:0000256" key="1">
    <source>
        <dbReference type="ARBA" id="ARBA00004496"/>
    </source>
</evidence>
<dbReference type="InterPro" id="IPR032675">
    <property type="entry name" value="LRR_dom_sf"/>
</dbReference>
<gene>
    <name evidence="8" type="primary">lrrc14</name>
    <name evidence="8" type="ORF">N1851_026013</name>
</gene>
<feature type="compositionally biased region" description="Gly residues" evidence="7">
    <location>
        <begin position="214"/>
        <end position="223"/>
    </location>
</feature>
<evidence type="ECO:0000256" key="4">
    <source>
        <dbReference type="ARBA" id="ARBA00022490"/>
    </source>
</evidence>
<keyword evidence="4" id="KW-0963">Cytoplasm</keyword>
<dbReference type="SUPFAM" id="SSF52047">
    <property type="entry name" value="RNI-like"/>
    <property type="match status" value="1"/>
</dbReference>
<evidence type="ECO:0000313" key="8">
    <source>
        <dbReference type="EMBL" id="KAK0137772.1"/>
    </source>
</evidence>
<evidence type="ECO:0000256" key="7">
    <source>
        <dbReference type="SAM" id="MobiDB-lite"/>
    </source>
</evidence>
<dbReference type="PANTHER" id="PTHR14224">
    <property type="entry name" value="SIMILAR TO PREFERENTIALLY EXPRESSED ANTIGEN IN MELANOMA-LIKE 3"/>
    <property type="match status" value="1"/>
</dbReference>
<proteinExistence type="inferred from homology"/>
<comment type="subcellular location">
    <subcellularLocation>
        <location evidence="1">Cytoplasm</location>
    </subcellularLocation>
</comment>
<keyword evidence="5" id="KW-0433">Leucine-rich repeat</keyword>
<dbReference type="Gene3D" id="3.80.10.10">
    <property type="entry name" value="Ribonuclease Inhibitor"/>
    <property type="match status" value="1"/>
</dbReference>
<feature type="compositionally biased region" description="Basic and acidic residues" evidence="7">
    <location>
        <begin position="161"/>
        <end position="179"/>
    </location>
</feature>
<evidence type="ECO:0000313" key="9">
    <source>
        <dbReference type="Proteomes" id="UP001174136"/>
    </source>
</evidence>
<dbReference type="AlphaFoldDB" id="A0AA47MCN3"/>
<feature type="compositionally biased region" description="Basic and acidic residues" evidence="7">
    <location>
        <begin position="190"/>
        <end position="212"/>
    </location>
</feature>
<keyword evidence="6" id="KW-0677">Repeat</keyword>
<evidence type="ECO:0000256" key="2">
    <source>
        <dbReference type="ARBA" id="ARBA00009552"/>
    </source>
</evidence>
<evidence type="ECO:0000256" key="3">
    <source>
        <dbReference type="ARBA" id="ARBA00014228"/>
    </source>
</evidence>
<dbReference type="InterPro" id="IPR050694">
    <property type="entry name" value="LRRC14/PRAME"/>
</dbReference>
<name>A0AA47MCN3_MERPO</name>
<keyword evidence="9" id="KW-1185">Reference proteome</keyword>
<dbReference type="EMBL" id="JAOPHQ010004850">
    <property type="protein sequence ID" value="KAK0137772.1"/>
    <property type="molecule type" value="Genomic_DNA"/>
</dbReference>
<evidence type="ECO:0000256" key="5">
    <source>
        <dbReference type="ARBA" id="ARBA00022614"/>
    </source>
</evidence>
<organism evidence="8 9">
    <name type="scientific">Merluccius polli</name>
    <name type="common">Benguela hake</name>
    <name type="synonym">Merluccius cadenati</name>
    <dbReference type="NCBI Taxonomy" id="89951"/>
    <lineage>
        <taxon>Eukaryota</taxon>
        <taxon>Metazoa</taxon>
        <taxon>Chordata</taxon>
        <taxon>Craniata</taxon>
        <taxon>Vertebrata</taxon>
        <taxon>Euteleostomi</taxon>
        <taxon>Actinopterygii</taxon>
        <taxon>Neopterygii</taxon>
        <taxon>Teleostei</taxon>
        <taxon>Neoteleostei</taxon>
        <taxon>Acanthomorphata</taxon>
        <taxon>Zeiogadaria</taxon>
        <taxon>Gadariae</taxon>
        <taxon>Gadiformes</taxon>
        <taxon>Gadoidei</taxon>
        <taxon>Merlucciidae</taxon>
        <taxon>Merluccius</taxon>
    </lineage>
</organism>
<dbReference type="Proteomes" id="UP001174136">
    <property type="component" value="Unassembled WGS sequence"/>
</dbReference>
<reference evidence="8" key="1">
    <citation type="journal article" date="2023" name="Front. Mar. Sci.">
        <title>A new Merluccius polli reference genome to investigate the effects of global change in West African waters.</title>
        <authorList>
            <person name="Mateo J.L."/>
            <person name="Blanco-Fernandez C."/>
            <person name="Garcia-Vazquez E."/>
            <person name="Machado-Schiaffino G."/>
        </authorList>
    </citation>
    <scope>NUCLEOTIDE SEQUENCE</scope>
    <source>
        <strain evidence="8">C29</strain>
        <tissue evidence="8">Fin</tissue>
    </source>
</reference>
<evidence type="ECO:0000256" key="6">
    <source>
        <dbReference type="ARBA" id="ARBA00022737"/>
    </source>
</evidence>
<dbReference type="GO" id="GO:0005737">
    <property type="term" value="C:cytoplasm"/>
    <property type="evidence" value="ECO:0007669"/>
    <property type="project" value="UniProtKB-SubCell"/>
</dbReference>
<dbReference type="PROSITE" id="PS51450">
    <property type="entry name" value="LRR"/>
    <property type="match status" value="1"/>
</dbReference>